<dbReference type="InParanoid" id="A0A024GFV5"/>
<dbReference type="EMBL" id="CAIX01000101">
    <property type="protein sequence ID" value="CCI45582.1"/>
    <property type="molecule type" value="Genomic_DNA"/>
</dbReference>
<dbReference type="OrthoDB" id="121889at2759"/>
<protein>
    <submittedName>
        <fullName evidence="1">Uncharacterized protein</fullName>
    </submittedName>
</protein>
<comment type="caution">
    <text evidence="1">The sequence shown here is derived from an EMBL/GenBank/DDBJ whole genome shotgun (WGS) entry which is preliminary data.</text>
</comment>
<evidence type="ECO:0000313" key="2">
    <source>
        <dbReference type="Proteomes" id="UP000053237"/>
    </source>
</evidence>
<dbReference type="Proteomes" id="UP000053237">
    <property type="component" value="Unassembled WGS sequence"/>
</dbReference>
<sequence length="234" mass="26953">MQTSIGFCMFCQKISVPADKVLGATAPTRWMQMWKRERHLDHDILPIYSDLKFRIQHNGLRLHHKHRYRTLDINCVYHCPAVQTLIQWSTVVHWISLDLGTEACQKFGIYNILRVFNVAQWVVLKILWMERSNTIFRTDSVTSSHDDNNIGITVTRQATYQIKAHVQCLGHIDALNTRLSRLCADYIDTEQSASQNIPLHGHHQPPPQTPQSYLCLAPFMYAAFTTSIICPHAS</sequence>
<proteinExistence type="predicted"/>
<organism evidence="1 2">
    <name type="scientific">Albugo candida</name>
    <dbReference type="NCBI Taxonomy" id="65357"/>
    <lineage>
        <taxon>Eukaryota</taxon>
        <taxon>Sar</taxon>
        <taxon>Stramenopiles</taxon>
        <taxon>Oomycota</taxon>
        <taxon>Peronosporomycetes</taxon>
        <taxon>Albuginales</taxon>
        <taxon>Albuginaceae</taxon>
        <taxon>Albugo</taxon>
    </lineage>
</organism>
<reference evidence="1 2" key="1">
    <citation type="submission" date="2012-05" db="EMBL/GenBank/DDBJ databases">
        <title>Recombination and specialization in a pathogen metapopulation.</title>
        <authorList>
            <person name="Gardiner A."/>
            <person name="Kemen E."/>
            <person name="Schultz-Larsen T."/>
            <person name="MacLean D."/>
            <person name="Van Oosterhout C."/>
            <person name="Jones J.D.G."/>
        </authorList>
    </citation>
    <scope>NUCLEOTIDE SEQUENCE [LARGE SCALE GENOMIC DNA]</scope>
    <source>
        <strain evidence="1 2">Ac Nc2</strain>
    </source>
</reference>
<accession>A0A024GFV5</accession>
<dbReference type="AlphaFoldDB" id="A0A024GFV5"/>
<evidence type="ECO:0000313" key="1">
    <source>
        <dbReference type="EMBL" id="CCI45582.1"/>
    </source>
</evidence>
<keyword evidence="2" id="KW-1185">Reference proteome</keyword>
<name>A0A024GFV5_9STRA</name>
<gene>
    <name evidence="1" type="ORF">BN9_064790</name>
</gene>